<sequence length="105" mass="12027">MGPGSLGPSPQEVVTFKDVAVDFTQEEWRLLEPSQKELYKEVMVENARNLLSLGLPVLREEVTSYFEQREALWMLDQEGLRKCSPEIRLGMKETPAELSHSVFET</sequence>
<evidence type="ECO:0000313" key="2">
    <source>
        <dbReference type="Ensembl" id="ENSSHAP00000041379.1"/>
    </source>
</evidence>
<reference evidence="2" key="2">
    <citation type="submission" date="2025-08" db="UniProtKB">
        <authorList>
            <consortium name="Ensembl"/>
        </authorList>
    </citation>
    <scope>IDENTIFICATION</scope>
</reference>
<dbReference type="PANTHER" id="PTHR23232">
    <property type="entry name" value="KRAB DOMAIN C2H2 ZINC FINGER"/>
    <property type="match status" value="1"/>
</dbReference>
<dbReference type="Proteomes" id="UP000007648">
    <property type="component" value="Unassembled WGS sequence"/>
</dbReference>
<dbReference type="AlphaFoldDB" id="A0A7N4PSI0"/>
<organism evidence="2 3">
    <name type="scientific">Sarcophilus harrisii</name>
    <name type="common">Tasmanian devil</name>
    <name type="synonym">Sarcophilus laniarius</name>
    <dbReference type="NCBI Taxonomy" id="9305"/>
    <lineage>
        <taxon>Eukaryota</taxon>
        <taxon>Metazoa</taxon>
        <taxon>Chordata</taxon>
        <taxon>Craniata</taxon>
        <taxon>Vertebrata</taxon>
        <taxon>Euteleostomi</taxon>
        <taxon>Mammalia</taxon>
        <taxon>Metatheria</taxon>
        <taxon>Dasyuromorphia</taxon>
        <taxon>Dasyuridae</taxon>
        <taxon>Sarcophilus</taxon>
    </lineage>
</organism>
<dbReference type="CDD" id="cd07765">
    <property type="entry name" value="KRAB_A-box"/>
    <property type="match status" value="1"/>
</dbReference>
<dbReference type="InParanoid" id="A0A7N4PSI0"/>
<feature type="domain" description="KRAB" evidence="1">
    <location>
        <begin position="14"/>
        <end position="85"/>
    </location>
</feature>
<accession>A0A7N4PSI0</accession>
<dbReference type="GO" id="GO:0006355">
    <property type="term" value="P:regulation of DNA-templated transcription"/>
    <property type="evidence" value="ECO:0007669"/>
    <property type="project" value="InterPro"/>
</dbReference>
<dbReference type="SMART" id="SM00349">
    <property type="entry name" value="KRAB"/>
    <property type="match status" value="1"/>
</dbReference>
<dbReference type="InterPro" id="IPR036051">
    <property type="entry name" value="KRAB_dom_sf"/>
</dbReference>
<dbReference type="SUPFAM" id="SSF109640">
    <property type="entry name" value="KRAB domain (Kruppel-associated box)"/>
    <property type="match status" value="1"/>
</dbReference>
<evidence type="ECO:0000259" key="1">
    <source>
        <dbReference type="PROSITE" id="PS50805"/>
    </source>
</evidence>
<proteinExistence type="predicted"/>
<evidence type="ECO:0000313" key="3">
    <source>
        <dbReference type="Proteomes" id="UP000007648"/>
    </source>
</evidence>
<keyword evidence="3" id="KW-1185">Reference proteome</keyword>
<dbReference type="InterPro" id="IPR050169">
    <property type="entry name" value="Krueppel_C2H2_ZnF"/>
</dbReference>
<dbReference type="PANTHER" id="PTHR23232:SF117">
    <property type="entry name" value="KRAB DOMAIN-CONTAINING PROTEIN"/>
    <property type="match status" value="1"/>
</dbReference>
<reference evidence="2" key="3">
    <citation type="submission" date="2025-09" db="UniProtKB">
        <authorList>
            <consortium name="Ensembl"/>
        </authorList>
    </citation>
    <scope>IDENTIFICATION</scope>
</reference>
<dbReference type="Ensembl" id="ENSSHAT00000043062.1">
    <property type="protein sequence ID" value="ENSSHAP00000041379.1"/>
    <property type="gene ID" value="ENSSHAG00000030314.1"/>
</dbReference>
<dbReference type="PROSITE" id="PS50805">
    <property type="entry name" value="KRAB"/>
    <property type="match status" value="1"/>
</dbReference>
<dbReference type="Gene3D" id="6.10.140.140">
    <property type="match status" value="1"/>
</dbReference>
<name>A0A7N4PSI0_SARHA</name>
<dbReference type="Pfam" id="PF01352">
    <property type="entry name" value="KRAB"/>
    <property type="match status" value="1"/>
</dbReference>
<dbReference type="InterPro" id="IPR001909">
    <property type="entry name" value="KRAB"/>
</dbReference>
<reference evidence="2 3" key="1">
    <citation type="journal article" date="2011" name="Proc. Natl. Acad. Sci. U.S.A.">
        <title>Genetic diversity and population structure of the endangered marsupial Sarcophilus harrisii (Tasmanian devil).</title>
        <authorList>
            <person name="Miller W."/>
            <person name="Hayes V.M."/>
            <person name="Ratan A."/>
            <person name="Petersen D.C."/>
            <person name="Wittekindt N.E."/>
            <person name="Miller J."/>
            <person name="Walenz B."/>
            <person name="Knight J."/>
            <person name="Qi J."/>
            <person name="Zhao F."/>
            <person name="Wang Q."/>
            <person name="Bedoya-Reina O.C."/>
            <person name="Katiyar N."/>
            <person name="Tomsho L.P."/>
            <person name="Kasson L.M."/>
            <person name="Hardie R.A."/>
            <person name="Woodbridge P."/>
            <person name="Tindall E.A."/>
            <person name="Bertelsen M.F."/>
            <person name="Dixon D."/>
            <person name="Pyecroft S."/>
            <person name="Helgen K.M."/>
            <person name="Lesk A.M."/>
            <person name="Pringle T.H."/>
            <person name="Patterson N."/>
            <person name="Zhang Y."/>
            <person name="Kreiss A."/>
            <person name="Woods G.M."/>
            <person name="Jones M.E."/>
            <person name="Schuster S.C."/>
        </authorList>
    </citation>
    <scope>NUCLEOTIDE SEQUENCE [LARGE SCALE GENOMIC DNA]</scope>
</reference>
<protein>
    <recommendedName>
        <fullName evidence="1">KRAB domain-containing protein</fullName>
    </recommendedName>
</protein>
<dbReference type="GeneTree" id="ENSGT00940000153582"/>